<dbReference type="InterPro" id="IPR001352">
    <property type="entry name" value="RNase_HII/HIII"/>
</dbReference>
<dbReference type="NCBIfam" id="NF000595">
    <property type="entry name" value="PRK00015.1-3"/>
    <property type="match status" value="1"/>
</dbReference>
<feature type="binding site" evidence="14 15">
    <location>
        <position position="18"/>
    </location>
    <ligand>
        <name>a divalent metal cation</name>
        <dbReference type="ChEBI" id="CHEBI:60240"/>
    </ligand>
</feature>
<dbReference type="OrthoDB" id="9803420at2"/>
<gene>
    <name evidence="14" type="primary">rnhB</name>
    <name evidence="18" type="ORF">CRV09_02155</name>
</gene>
<dbReference type="PROSITE" id="PS51975">
    <property type="entry name" value="RNASE_H_2"/>
    <property type="match status" value="1"/>
</dbReference>
<dbReference type="InterPro" id="IPR036397">
    <property type="entry name" value="RNaseH_sf"/>
</dbReference>
<keyword evidence="9 14" id="KW-0540">Nuclease</keyword>
<dbReference type="Gene3D" id="3.30.420.10">
    <property type="entry name" value="Ribonuclease H-like superfamily/Ribonuclease H"/>
    <property type="match status" value="1"/>
</dbReference>
<keyword evidence="12 14" id="KW-0378">Hydrolase</keyword>
<evidence type="ECO:0000256" key="2">
    <source>
        <dbReference type="ARBA" id="ARBA00001946"/>
    </source>
</evidence>
<dbReference type="SUPFAM" id="SSF53098">
    <property type="entry name" value="Ribonuclease H-like"/>
    <property type="match status" value="1"/>
</dbReference>
<evidence type="ECO:0000256" key="1">
    <source>
        <dbReference type="ARBA" id="ARBA00000077"/>
    </source>
</evidence>
<evidence type="ECO:0000256" key="11">
    <source>
        <dbReference type="ARBA" id="ARBA00022759"/>
    </source>
</evidence>
<dbReference type="CDD" id="cd07182">
    <property type="entry name" value="RNase_HII_bacteria_HII_like"/>
    <property type="match status" value="1"/>
</dbReference>
<keyword evidence="11 14" id="KW-0255">Endonuclease</keyword>
<dbReference type="EMBL" id="PDKR01000002">
    <property type="protein sequence ID" value="PPI88683.1"/>
    <property type="molecule type" value="Genomic_DNA"/>
</dbReference>
<dbReference type="FunFam" id="3.30.420.10:FF:000006">
    <property type="entry name" value="Ribonuclease HII"/>
    <property type="match status" value="1"/>
</dbReference>
<dbReference type="Proteomes" id="UP000295937">
    <property type="component" value="Unassembled WGS sequence"/>
</dbReference>
<evidence type="ECO:0000256" key="15">
    <source>
        <dbReference type="PROSITE-ProRule" id="PRU01319"/>
    </source>
</evidence>
<dbReference type="GO" id="GO:0003723">
    <property type="term" value="F:RNA binding"/>
    <property type="evidence" value="ECO:0007669"/>
    <property type="project" value="UniProtKB-UniRule"/>
</dbReference>
<evidence type="ECO:0000256" key="7">
    <source>
        <dbReference type="ARBA" id="ARBA00019179"/>
    </source>
</evidence>
<keyword evidence="8 14" id="KW-0963">Cytoplasm</keyword>
<dbReference type="InterPro" id="IPR012337">
    <property type="entry name" value="RNaseH-like_sf"/>
</dbReference>
<comment type="caution">
    <text evidence="18">The sequence shown here is derived from an EMBL/GenBank/DDBJ whole genome shotgun (WGS) entry which is preliminary data.</text>
</comment>
<dbReference type="InterPro" id="IPR022898">
    <property type="entry name" value="RNase_HII"/>
</dbReference>
<evidence type="ECO:0000256" key="14">
    <source>
        <dbReference type="HAMAP-Rule" id="MF_00052"/>
    </source>
</evidence>
<evidence type="ECO:0000256" key="10">
    <source>
        <dbReference type="ARBA" id="ARBA00022723"/>
    </source>
</evidence>
<evidence type="ECO:0000256" key="9">
    <source>
        <dbReference type="ARBA" id="ARBA00022722"/>
    </source>
</evidence>
<dbReference type="RefSeq" id="WP_136132520.1">
    <property type="nucleotide sequence ID" value="NZ_PDKR01000002.1"/>
</dbReference>
<evidence type="ECO:0000256" key="12">
    <source>
        <dbReference type="ARBA" id="ARBA00022801"/>
    </source>
</evidence>
<reference evidence="18 19" key="1">
    <citation type="journal article" date="2018" name="Genome Biol. Evol.">
        <title>Cladogenesis and Genomic Streamlining in Extracellular Endosymbionts of Tropical Stink Bugs.</title>
        <authorList>
            <person name="Otero-Bravo A."/>
            <person name="Goffredi S."/>
            <person name="Sabree Z.L."/>
        </authorList>
    </citation>
    <scope>NUCLEOTIDE SEQUENCE [LARGE SCALE GENOMIC DNA]</scope>
    <source>
        <strain evidence="18 19">SoEO</strain>
    </source>
</reference>
<comment type="cofactor">
    <cofactor evidence="2">
        <name>Mg(2+)</name>
        <dbReference type="ChEBI" id="CHEBI:18420"/>
    </cofactor>
</comment>
<dbReference type="NCBIfam" id="NF000596">
    <property type="entry name" value="PRK00015.1-4"/>
    <property type="match status" value="1"/>
</dbReference>
<feature type="binding site" evidence="14 15">
    <location>
        <position position="109"/>
    </location>
    <ligand>
        <name>a divalent metal cation</name>
        <dbReference type="ChEBI" id="CHEBI:60240"/>
    </ligand>
</feature>
<dbReference type="GO" id="GO:0006298">
    <property type="term" value="P:mismatch repair"/>
    <property type="evidence" value="ECO:0007669"/>
    <property type="project" value="TreeGrafter"/>
</dbReference>
<comment type="subcellular location">
    <subcellularLocation>
        <location evidence="4 14">Cytoplasm</location>
    </subcellularLocation>
</comment>
<name>A0A2P5T295_9GAMM</name>
<evidence type="ECO:0000313" key="19">
    <source>
        <dbReference type="Proteomes" id="UP000295937"/>
    </source>
</evidence>
<evidence type="ECO:0000256" key="6">
    <source>
        <dbReference type="ARBA" id="ARBA00012180"/>
    </source>
</evidence>
<dbReference type="PANTHER" id="PTHR10954:SF18">
    <property type="entry name" value="RIBONUCLEASE HII"/>
    <property type="match status" value="1"/>
</dbReference>
<evidence type="ECO:0000256" key="4">
    <source>
        <dbReference type="ARBA" id="ARBA00004496"/>
    </source>
</evidence>
<dbReference type="AlphaFoldDB" id="A0A2P5T295"/>
<dbReference type="GO" id="GO:0005737">
    <property type="term" value="C:cytoplasm"/>
    <property type="evidence" value="ECO:0007669"/>
    <property type="project" value="UniProtKB-SubCell"/>
</dbReference>
<proteinExistence type="inferred from homology"/>
<dbReference type="GO" id="GO:0032299">
    <property type="term" value="C:ribonuclease H2 complex"/>
    <property type="evidence" value="ECO:0007669"/>
    <property type="project" value="TreeGrafter"/>
</dbReference>
<comment type="cofactor">
    <cofactor evidence="14 15">
        <name>Mn(2+)</name>
        <dbReference type="ChEBI" id="CHEBI:29035"/>
    </cofactor>
    <cofactor evidence="14 15">
        <name>Mg(2+)</name>
        <dbReference type="ChEBI" id="CHEBI:18420"/>
    </cofactor>
    <text evidence="14 15">Manganese or magnesium. Binds 1 divalent metal ion per monomer in the absence of substrate. May bind a second metal ion after substrate binding.</text>
</comment>
<dbReference type="Pfam" id="PF01351">
    <property type="entry name" value="RNase_HII"/>
    <property type="match status" value="1"/>
</dbReference>
<keyword evidence="13 14" id="KW-0464">Manganese</keyword>
<dbReference type="GO" id="GO:0004523">
    <property type="term" value="F:RNA-DNA hybrid ribonuclease activity"/>
    <property type="evidence" value="ECO:0007669"/>
    <property type="project" value="UniProtKB-UniRule"/>
</dbReference>
<evidence type="ECO:0000256" key="8">
    <source>
        <dbReference type="ARBA" id="ARBA00022490"/>
    </source>
</evidence>
<dbReference type="PANTHER" id="PTHR10954">
    <property type="entry name" value="RIBONUCLEASE H2 SUBUNIT A"/>
    <property type="match status" value="1"/>
</dbReference>
<comment type="similarity">
    <text evidence="5 14 16">Belongs to the RNase HII family.</text>
</comment>
<dbReference type="InterPro" id="IPR024567">
    <property type="entry name" value="RNase_HII/HIII_dom"/>
</dbReference>
<sequence length="196" mass="21925">MFDFNRYPDIKFIAGVDEVGRGALVGRIVTAAVILLPGSQIRGLSDSKKISVKKRTILYDEIIRQSLDLSIGYAEVEEIDRINVFHATMLAMRRAVDGLSITPNYVLVDGTHSPKMIYPTKTIIKGDCIISEISAASIIAKVTRDQEMINLDLLYPQYGFAQHKGYPTKVHINNLKKYGATPYHRRSFAPVLNTLI</sequence>
<dbReference type="GO" id="GO:0043137">
    <property type="term" value="P:DNA replication, removal of RNA primer"/>
    <property type="evidence" value="ECO:0007669"/>
    <property type="project" value="TreeGrafter"/>
</dbReference>
<protein>
    <recommendedName>
        <fullName evidence="7 14">Ribonuclease HII</fullName>
        <shortName evidence="14">RNase HII</shortName>
        <ecNumber evidence="6 14">3.1.26.4</ecNumber>
    </recommendedName>
</protein>
<organism evidence="18 19">
    <name type="scientific">Candidatus Pantoea edessiphila</name>
    <dbReference type="NCBI Taxonomy" id="2044610"/>
    <lineage>
        <taxon>Bacteria</taxon>
        <taxon>Pseudomonadati</taxon>
        <taxon>Pseudomonadota</taxon>
        <taxon>Gammaproteobacteria</taxon>
        <taxon>Enterobacterales</taxon>
        <taxon>Erwiniaceae</taxon>
        <taxon>Pantoea</taxon>
    </lineage>
</organism>
<keyword evidence="10 14" id="KW-0479">Metal-binding</keyword>
<evidence type="ECO:0000256" key="16">
    <source>
        <dbReference type="RuleBase" id="RU003515"/>
    </source>
</evidence>
<evidence type="ECO:0000259" key="17">
    <source>
        <dbReference type="PROSITE" id="PS51975"/>
    </source>
</evidence>
<evidence type="ECO:0000256" key="3">
    <source>
        <dbReference type="ARBA" id="ARBA00004065"/>
    </source>
</evidence>
<feature type="binding site" evidence="14 15">
    <location>
        <position position="17"/>
    </location>
    <ligand>
        <name>a divalent metal cation</name>
        <dbReference type="ChEBI" id="CHEBI:60240"/>
    </ligand>
</feature>
<dbReference type="HAMAP" id="MF_00052_B">
    <property type="entry name" value="RNase_HII_B"/>
    <property type="match status" value="1"/>
</dbReference>
<dbReference type="GO" id="GO:0030145">
    <property type="term" value="F:manganese ion binding"/>
    <property type="evidence" value="ECO:0007669"/>
    <property type="project" value="UniProtKB-UniRule"/>
</dbReference>
<evidence type="ECO:0000313" key="18">
    <source>
        <dbReference type="EMBL" id="PPI88683.1"/>
    </source>
</evidence>
<comment type="catalytic activity">
    <reaction evidence="1 14 15 16">
        <text>Endonucleolytic cleavage to 5'-phosphomonoester.</text>
        <dbReference type="EC" id="3.1.26.4"/>
    </reaction>
</comment>
<comment type="function">
    <text evidence="3 14 16">Endonuclease that specifically degrades the RNA of RNA-DNA hybrids.</text>
</comment>
<evidence type="ECO:0000256" key="13">
    <source>
        <dbReference type="ARBA" id="ARBA00023211"/>
    </source>
</evidence>
<evidence type="ECO:0000256" key="5">
    <source>
        <dbReference type="ARBA" id="ARBA00007383"/>
    </source>
</evidence>
<accession>A0A2P5T295</accession>
<dbReference type="EC" id="3.1.26.4" evidence="6 14"/>
<feature type="domain" description="RNase H type-2" evidence="17">
    <location>
        <begin position="11"/>
        <end position="196"/>
    </location>
</feature>